<dbReference type="EMBL" id="PGTN01000504">
    <property type="protein sequence ID" value="PJF46062.1"/>
    <property type="molecule type" value="Genomic_DNA"/>
</dbReference>
<comment type="caution">
    <text evidence="1">The sequence shown here is derived from an EMBL/GenBank/DDBJ whole genome shotgun (WGS) entry which is preliminary data.</text>
</comment>
<gene>
    <name evidence="1" type="ORF">CUN48_15715</name>
</gene>
<dbReference type="Proteomes" id="UP000230790">
    <property type="component" value="Unassembled WGS sequence"/>
</dbReference>
<protein>
    <submittedName>
        <fullName evidence="1">ABC transporter substrate-binding protein</fullName>
    </submittedName>
</protein>
<dbReference type="AlphaFoldDB" id="A0A2M8Q8D3"/>
<evidence type="ECO:0000313" key="1">
    <source>
        <dbReference type="EMBL" id="PJF46062.1"/>
    </source>
</evidence>
<reference evidence="1 2" key="1">
    <citation type="submission" date="2017-11" db="EMBL/GenBank/DDBJ databases">
        <title>Evolution of Phototrophy in the Chloroflexi Phylum Driven by Horizontal Gene Transfer.</title>
        <authorList>
            <person name="Ward L.M."/>
            <person name="Hemp J."/>
            <person name="Shih P.M."/>
            <person name="Mcglynn S.E."/>
            <person name="Fischer W."/>
        </authorList>
    </citation>
    <scope>NUCLEOTIDE SEQUENCE [LARGE SCALE GENOMIC DNA]</scope>
    <source>
        <strain evidence="1">JP3_7</strain>
    </source>
</reference>
<sequence length="209" mass="23088">WPYYAQGQGAWHALSIGIMAEADGETTFSSSKADELKVEYMSMIAGPVLEILKSKLDAARAEGAIPYEPTLGAYLSAEEVAQRYANLAQWYETYGHFWIGTGVFYLERAFPIEKTIVLRRFADHPDPADKWARFSEPAIAEVEVDGPSRVTVGEEVTFDVFIDFQGQPYAIDDSAEVKYLLFDAQGNVVEVGAAEAVEDGLWTVTLSAE</sequence>
<accession>A0A2M8Q8D3</accession>
<evidence type="ECO:0000313" key="2">
    <source>
        <dbReference type="Proteomes" id="UP000230790"/>
    </source>
</evidence>
<feature type="non-terminal residue" evidence="1">
    <location>
        <position position="1"/>
    </location>
</feature>
<organism evidence="1 2">
    <name type="scientific">Candidatus Thermofonsia Clade 3 bacterium</name>
    <dbReference type="NCBI Taxonomy" id="2364212"/>
    <lineage>
        <taxon>Bacteria</taxon>
        <taxon>Bacillati</taxon>
        <taxon>Chloroflexota</taxon>
        <taxon>Candidatus Thermofontia</taxon>
        <taxon>Candidatus Thermofonsia Clade 3</taxon>
    </lineage>
</organism>
<feature type="non-terminal residue" evidence="1">
    <location>
        <position position="209"/>
    </location>
</feature>
<proteinExistence type="predicted"/>
<name>A0A2M8Q8D3_9CHLR</name>